<dbReference type="RefSeq" id="WP_090850332.1">
    <property type="nucleotide sequence ID" value="NZ_FMZM01000001.1"/>
</dbReference>
<evidence type="ECO:0000313" key="2">
    <source>
        <dbReference type="Proteomes" id="UP000199034"/>
    </source>
</evidence>
<organism evidence="1 2">
    <name type="scientific">Nocardioides lianchengensis</name>
    <dbReference type="NCBI Taxonomy" id="1045774"/>
    <lineage>
        <taxon>Bacteria</taxon>
        <taxon>Bacillati</taxon>
        <taxon>Actinomycetota</taxon>
        <taxon>Actinomycetes</taxon>
        <taxon>Propionibacteriales</taxon>
        <taxon>Nocardioidaceae</taxon>
        <taxon>Nocardioides</taxon>
    </lineage>
</organism>
<dbReference type="OrthoDB" id="8777316at2"/>
<dbReference type="EMBL" id="FMZM01000001">
    <property type="protein sequence ID" value="SDC17400.1"/>
    <property type="molecule type" value="Genomic_DNA"/>
</dbReference>
<dbReference type="AlphaFoldDB" id="A0A1G6JFB7"/>
<keyword evidence="2" id="KW-1185">Reference proteome</keyword>
<evidence type="ECO:0000313" key="1">
    <source>
        <dbReference type="EMBL" id="SDC17400.1"/>
    </source>
</evidence>
<proteinExistence type="predicted"/>
<dbReference type="Proteomes" id="UP000199034">
    <property type="component" value="Unassembled WGS sequence"/>
</dbReference>
<protein>
    <submittedName>
        <fullName evidence="1">Uncharacterized protein</fullName>
    </submittedName>
</protein>
<reference evidence="1 2" key="1">
    <citation type="submission" date="2016-10" db="EMBL/GenBank/DDBJ databases">
        <authorList>
            <person name="de Groot N.N."/>
        </authorList>
    </citation>
    <scope>NUCLEOTIDE SEQUENCE [LARGE SCALE GENOMIC DNA]</scope>
    <source>
        <strain evidence="1 2">CGMCC 4.6858</strain>
    </source>
</reference>
<accession>A0A1G6JFB7</accession>
<name>A0A1G6JFB7_9ACTN</name>
<gene>
    <name evidence="1" type="ORF">SAMN05421872_101466</name>
</gene>
<sequence>MQFVVLADSDWGAPTAEEEAAGWRWTYRVDVAFAGRDSRVAVSQTAPKENHAAVLGLAEALSPSWAEHRTRAGADWLGPWLERLTTTRGWRARGVERGLVAEFERRHGRRPTSYDWDV</sequence>